<dbReference type="AlphaFoldDB" id="A0A2H1WXW6"/>
<evidence type="ECO:0000313" key="1">
    <source>
        <dbReference type="EMBL" id="SOQ57806.1"/>
    </source>
</evidence>
<dbReference type="EMBL" id="ODYU01011835">
    <property type="protein sequence ID" value="SOQ57806.1"/>
    <property type="molecule type" value="Genomic_DNA"/>
</dbReference>
<organism evidence="1">
    <name type="scientific">Spodoptera frugiperda</name>
    <name type="common">Fall armyworm</name>
    <dbReference type="NCBI Taxonomy" id="7108"/>
    <lineage>
        <taxon>Eukaryota</taxon>
        <taxon>Metazoa</taxon>
        <taxon>Ecdysozoa</taxon>
        <taxon>Arthropoda</taxon>
        <taxon>Hexapoda</taxon>
        <taxon>Insecta</taxon>
        <taxon>Pterygota</taxon>
        <taxon>Neoptera</taxon>
        <taxon>Endopterygota</taxon>
        <taxon>Lepidoptera</taxon>
        <taxon>Glossata</taxon>
        <taxon>Ditrysia</taxon>
        <taxon>Noctuoidea</taxon>
        <taxon>Noctuidae</taxon>
        <taxon>Amphipyrinae</taxon>
        <taxon>Spodoptera</taxon>
    </lineage>
</organism>
<proteinExistence type="predicted"/>
<gene>
    <name evidence="1" type="ORF">SFRICE_034334</name>
</gene>
<sequence length="227" mass="25296">MTASLLEWLQVRLLDKGYQVRFLSRAKFYWAFFAGKRADVSPDGKQSPLPMDTNNNIGVTRRAGLQCSGVFMVAFTVDPGAQKWQRIFFGVVGAFTNIQVHKHMTLRPSTTICGSHKVLFRTEIEPATRYTAAGCPATASNRCAMLRCCGCVWRLPIVFFGTHSLALVETDSAKLYIFNHGVWDCVQYYGNGLTPYYMGLITQIVKSGCTLYSGITCRNVHLGNKKA</sequence>
<protein>
    <submittedName>
        <fullName evidence="1">SFRICE_034334</fullName>
    </submittedName>
</protein>
<reference evidence="1" key="1">
    <citation type="submission" date="2016-07" db="EMBL/GenBank/DDBJ databases">
        <authorList>
            <person name="Bretaudeau A."/>
        </authorList>
    </citation>
    <scope>NUCLEOTIDE SEQUENCE</scope>
    <source>
        <strain evidence="1">Rice</strain>
        <tissue evidence="1">Whole body</tissue>
    </source>
</reference>
<accession>A0A2H1WXW6</accession>
<name>A0A2H1WXW6_SPOFR</name>